<dbReference type="Pfam" id="PF18962">
    <property type="entry name" value="Por_Secre_tail"/>
    <property type="match status" value="1"/>
</dbReference>
<evidence type="ECO:0000313" key="3">
    <source>
        <dbReference type="EMBL" id="PZF73699.1"/>
    </source>
</evidence>
<dbReference type="SUPFAM" id="SSF48726">
    <property type="entry name" value="Immunoglobulin"/>
    <property type="match status" value="3"/>
</dbReference>
<keyword evidence="1" id="KW-0732">Signal</keyword>
<dbReference type="EMBL" id="QKTW01000010">
    <property type="protein sequence ID" value="PZF73699.1"/>
    <property type="molecule type" value="Genomic_DNA"/>
</dbReference>
<dbReference type="InterPro" id="IPR012334">
    <property type="entry name" value="Pectin_lyas_fold"/>
</dbReference>
<dbReference type="InterPro" id="IPR013783">
    <property type="entry name" value="Ig-like_fold"/>
</dbReference>
<dbReference type="Gene3D" id="2.60.40.10">
    <property type="entry name" value="Immunoglobulins"/>
    <property type="match status" value="4"/>
</dbReference>
<protein>
    <recommendedName>
        <fullName evidence="2">Ig-like domain-containing protein</fullName>
    </recommendedName>
</protein>
<dbReference type="Gene3D" id="2.160.20.10">
    <property type="entry name" value="Single-stranded right-handed beta-helix, Pectin lyase-like"/>
    <property type="match status" value="2"/>
</dbReference>
<dbReference type="InterPro" id="IPR036179">
    <property type="entry name" value="Ig-like_dom_sf"/>
</dbReference>
<dbReference type="NCBIfam" id="NF041518">
    <property type="entry name" value="choice_anch_Q"/>
    <property type="match status" value="1"/>
</dbReference>
<dbReference type="NCBIfam" id="TIGR04183">
    <property type="entry name" value="Por_Secre_tail"/>
    <property type="match status" value="1"/>
</dbReference>
<sequence length="1196" mass="124734">MFRRILYLTALLAFTYTVHASVRYVTVAGAGLQDGSSWTNAASDIQAMINASSVGDQIWVANGRYLPTHLANNTSAVSLNNRTNAFVMKADVQLYGGFSGGETSVTQRDSVSNLTILSGDLGTLNTNIDNAYHVVIASGSMGTATLNSFGIKRGYANGIDSALINGSYVLQSAGGGIACYNTSFTIANCAVDSNYADKGAGIYNAQSTPTIANCSIKGNSSSLSATSSGGGIYNYQSAAVITNCYVLYNTGQGAGVFNYFSSPVITNSVLRYNSVYNSGPSGCGGMYNYRSAPAVTGCTFNRNYGAYASVYNDSASAPTFTNCSLDTNNGSYAIYNRKATVVFNNCTISGNYTIGIYSYKTALTITNSSVKYNSQGGVINFNTSGAIINSVFSNNTYGTVVNDSFSSPIISGCTINNNNGGYTGKGGGIYNNNYSSPVITNCIIKQNSAVGNNGTGYGGGICNNNHCSPTVSNCTISTNSVNGSSLACGGGVYNGISSAPAFTNCIISNNQLNYGKCYGAGVCNDQSSAAVFSSCTISQNTFYSSISEYGGGVCNRIASPATFNNCSMTYNGTSSTYGGGVFNDSSLANFTSCLIAANNDYQGGVYNQASASPVFTNCTIANNQSVGLGGGIWQFGGNVKINNSIVWGNNVGSGIYLGNTSAAFTAKYSLIDGQTSTANGNIVGTSDPLFTDTAAGNYYLLPASPCINTGSNPLYVGNLNTDLDLAARPRLVGTTVDMGAYEVCTGLPTITTQPVPATTCFNSAAGFSAVLSSTNGLSFQWQKDGQNIQGATTTSYLIPTATYIDTGIYKLVITSAVCGNMFSDSVKLRVKAPPAITQQPSTVGTVVCSGGWFSLTCIATNATHYQWLKNGVAITGATTVNYSVLGVQATDSGTYVFQAIDSCGNIATSQNTVIAVTPSVTPTITIATPHTSLCQGGQATFTVNTTHGGTNPNYQWFKNGYSIGTNSPTFTYTPANNEVISCEMYSSEVCLATLYATASNNITMTVYNVYNTTASFTIYPGANVTAGQQVTFASYVNTGGAQPAYQWKKNSANISGATGANYVAIAGTDFQNNDLISLKVTNTDPCGNSYQTSDYQMKVTGGTGVGNVTNTNSDFSLYPNPNDGSFTIKGVAEGLSTVTLEVYNMLGQSVYNEEASVENGQLNQKLNLEKSLPSGNYFLKINGVGTTVIRFTINRN</sequence>
<dbReference type="Proteomes" id="UP000248745">
    <property type="component" value="Unassembled WGS sequence"/>
</dbReference>
<proteinExistence type="predicted"/>
<evidence type="ECO:0000259" key="2">
    <source>
        <dbReference type="PROSITE" id="PS50835"/>
    </source>
</evidence>
<comment type="caution">
    <text evidence="3">The sequence shown here is derived from an EMBL/GenBank/DDBJ whole genome shotgun (WGS) entry which is preliminary data.</text>
</comment>
<feature type="signal peptide" evidence="1">
    <location>
        <begin position="1"/>
        <end position="20"/>
    </location>
</feature>
<evidence type="ECO:0000256" key="1">
    <source>
        <dbReference type="SAM" id="SignalP"/>
    </source>
</evidence>
<dbReference type="InterPro" id="IPR026444">
    <property type="entry name" value="Secre_tail"/>
</dbReference>
<name>A0A2W2BBV9_9BACT</name>
<reference evidence="3 4" key="1">
    <citation type="submission" date="2018-06" db="EMBL/GenBank/DDBJ databases">
        <title>Mucibacter soli gen. nov., sp. nov., a new member of the family Chitinophagaceae producing mucin.</title>
        <authorList>
            <person name="Kim M.-K."/>
            <person name="Park S."/>
            <person name="Kim T.-S."/>
            <person name="Joung Y."/>
            <person name="Han J.-H."/>
            <person name="Kim S.B."/>
        </authorList>
    </citation>
    <scope>NUCLEOTIDE SEQUENCE [LARGE SCALE GENOMIC DNA]</scope>
    <source>
        <strain evidence="3 4">R1-15</strain>
    </source>
</reference>
<accession>A0A2W2BBV9</accession>
<dbReference type="InterPro" id="IPR007110">
    <property type="entry name" value="Ig-like_dom"/>
</dbReference>
<organism evidence="3 4">
    <name type="scientific">Taibaiella soli</name>
    <dbReference type="NCBI Taxonomy" id="1649169"/>
    <lineage>
        <taxon>Bacteria</taxon>
        <taxon>Pseudomonadati</taxon>
        <taxon>Bacteroidota</taxon>
        <taxon>Chitinophagia</taxon>
        <taxon>Chitinophagales</taxon>
        <taxon>Chitinophagaceae</taxon>
        <taxon>Taibaiella</taxon>
    </lineage>
</organism>
<feature type="domain" description="Ig-like" evidence="2">
    <location>
        <begin position="922"/>
        <end position="1003"/>
    </location>
</feature>
<dbReference type="InterPro" id="IPR006626">
    <property type="entry name" value="PbH1"/>
</dbReference>
<dbReference type="RefSeq" id="WP_110998149.1">
    <property type="nucleotide sequence ID" value="NZ_QKTW01000010.1"/>
</dbReference>
<dbReference type="Pfam" id="PF13229">
    <property type="entry name" value="Beta_helix"/>
    <property type="match status" value="2"/>
</dbReference>
<keyword evidence="4" id="KW-1185">Reference proteome</keyword>
<dbReference type="InterPro" id="IPR039448">
    <property type="entry name" value="Beta_helix"/>
</dbReference>
<gene>
    <name evidence="3" type="ORF">DN068_06800</name>
</gene>
<dbReference type="PROSITE" id="PS50835">
    <property type="entry name" value="IG_LIKE"/>
    <property type="match status" value="1"/>
</dbReference>
<evidence type="ECO:0000313" key="4">
    <source>
        <dbReference type="Proteomes" id="UP000248745"/>
    </source>
</evidence>
<dbReference type="SUPFAM" id="SSF51126">
    <property type="entry name" value="Pectin lyase-like"/>
    <property type="match status" value="3"/>
</dbReference>
<dbReference type="AlphaFoldDB" id="A0A2W2BBV9"/>
<dbReference type="SMART" id="SM00710">
    <property type="entry name" value="PbH1"/>
    <property type="match status" value="12"/>
</dbReference>
<dbReference type="InterPro" id="IPR059226">
    <property type="entry name" value="Choice_anch_Q_dom"/>
</dbReference>
<dbReference type="OrthoDB" id="1491394at2"/>
<feature type="chain" id="PRO_5015856154" description="Ig-like domain-containing protein" evidence="1">
    <location>
        <begin position="21"/>
        <end position="1196"/>
    </location>
</feature>
<dbReference type="InterPro" id="IPR011050">
    <property type="entry name" value="Pectin_lyase_fold/virulence"/>
</dbReference>